<accession>Q30ZD8</accession>
<dbReference type="CDD" id="cd07339">
    <property type="entry name" value="M48B_HtpX_like"/>
    <property type="match status" value="1"/>
</dbReference>
<dbReference type="Pfam" id="PF01435">
    <property type="entry name" value="Peptidase_M48"/>
    <property type="match status" value="1"/>
</dbReference>
<keyword evidence="10 12" id="KW-0472">Membrane</keyword>
<comment type="cofactor">
    <cofactor evidence="11">
        <name>Zn(2+)</name>
        <dbReference type="ChEBI" id="CHEBI:29105"/>
    </cofactor>
    <text evidence="11">Binds 1 zinc ion per subunit.</text>
</comment>
<dbReference type="HOGENOM" id="CLU_042266_3_2_7"/>
<keyword evidence="3 11" id="KW-0645">Protease</keyword>
<name>Q30ZD8_OLEA2</name>
<keyword evidence="15" id="KW-1185">Reference proteome</keyword>
<reference evidence="14 15" key="1">
    <citation type="journal article" date="2011" name="J. Bacteriol.">
        <title>Complete genome sequence and updated annotation of Desulfovibrio alaskensis G20.</title>
        <authorList>
            <person name="Hauser L.J."/>
            <person name="Land M.L."/>
            <person name="Brown S.D."/>
            <person name="Larimer F."/>
            <person name="Keller K.L."/>
            <person name="Rapp-Giles B.J."/>
            <person name="Price M.N."/>
            <person name="Lin M."/>
            <person name="Bruce D.C."/>
            <person name="Detter J.C."/>
            <person name="Tapia R."/>
            <person name="Han C.S."/>
            <person name="Goodwin L.A."/>
            <person name="Cheng J.F."/>
            <person name="Pitluck S."/>
            <person name="Copeland A."/>
            <person name="Lucas S."/>
            <person name="Nolan M."/>
            <person name="Lapidus A.L."/>
            <person name="Palumbo A.V."/>
            <person name="Wall J.D."/>
        </authorList>
    </citation>
    <scope>NUCLEOTIDE SEQUENCE [LARGE SCALE GENOMIC DNA]</scope>
    <source>
        <strain evidence="15">ATCC BAA 1058 / DSM 17464 / G20</strain>
    </source>
</reference>
<feature type="transmembrane region" description="Helical" evidence="12">
    <location>
        <begin position="39"/>
        <end position="61"/>
    </location>
</feature>
<evidence type="ECO:0000256" key="11">
    <source>
        <dbReference type="RuleBase" id="RU003983"/>
    </source>
</evidence>
<evidence type="ECO:0000259" key="13">
    <source>
        <dbReference type="Pfam" id="PF01435"/>
    </source>
</evidence>
<evidence type="ECO:0000256" key="7">
    <source>
        <dbReference type="ARBA" id="ARBA00022833"/>
    </source>
</evidence>
<dbReference type="PANTHER" id="PTHR43221">
    <property type="entry name" value="PROTEASE HTPX"/>
    <property type="match status" value="1"/>
</dbReference>
<dbReference type="Proteomes" id="UP000002710">
    <property type="component" value="Chromosome"/>
</dbReference>
<keyword evidence="5" id="KW-0479">Metal-binding</keyword>
<evidence type="ECO:0000256" key="1">
    <source>
        <dbReference type="ARBA" id="ARBA00004651"/>
    </source>
</evidence>
<evidence type="ECO:0000256" key="5">
    <source>
        <dbReference type="ARBA" id="ARBA00022723"/>
    </source>
</evidence>
<keyword evidence="2" id="KW-1003">Cell membrane</keyword>
<feature type="transmembrane region" description="Helical" evidence="12">
    <location>
        <begin position="186"/>
        <end position="208"/>
    </location>
</feature>
<feature type="transmembrane region" description="Helical" evidence="12">
    <location>
        <begin position="12"/>
        <end position="33"/>
    </location>
</feature>
<evidence type="ECO:0000256" key="9">
    <source>
        <dbReference type="ARBA" id="ARBA00023049"/>
    </source>
</evidence>
<dbReference type="GO" id="GO:0046872">
    <property type="term" value="F:metal ion binding"/>
    <property type="evidence" value="ECO:0007669"/>
    <property type="project" value="UniProtKB-KW"/>
</dbReference>
<protein>
    <submittedName>
        <fullName evidence="14">Peptidase M48 Ste24p</fullName>
    </submittedName>
</protein>
<feature type="domain" description="Peptidase M48" evidence="13">
    <location>
        <begin position="78"/>
        <end position="275"/>
    </location>
</feature>
<sequence>MLHEGFRHGNLIQTVLLVAGMLALLALTGWILLGDGGAVWAVAAAGAALLWLPSVSPAILLRMYRARPLRSEHAPAVYHALAELSRRAGLEHLPVLYHIPSTVLNAFTVGSGKHAAIAVSDALLRNLTMRELIAVLAHEVSHIAGADTRVMTLADVVSRVTALFSTAGKILLLLNIPLLLAGEVTVSWLLVVLLILAPHMAMLLQLALSRTREFDADAMAARLSGDPQGLAMALQRLERSGAGLWERMLAPGRRVEEPSFLRTHPPTHERVNRLMAVAGRMHTQGGSAQVPLYVRYTQPVQVPVRQILRPRWRLGGIWY</sequence>
<evidence type="ECO:0000256" key="8">
    <source>
        <dbReference type="ARBA" id="ARBA00022989"/>
    </source>
</evidence>
<comment type="subcellular location">
    <subcellularLocation>
        <location evidence="1">Cell membrane</location>
        <topology evidence="1">Multi-pass membrane protein</topology>
    </subcellularLocation>
</comment>
<evidence type="ECO:0000313" key="15">
    <source>
        <dbReference type="Proteomes" id="UP000002710"/>
    </source>
</evidence>
<keyword evidence="6 11" id="KW-0378">Hydrolase</keyword>
<evidence type="ECO:0000256" key="3">
    <source>
        <dbReference type="ARBA" id="ARBA00022670"/>
    </source>
</evidence>
<gene>
    <name evidence="14" type="ordered locus">Dde_2161</name>
</gene>
<feature type="transmembrane region" description="Helical" evidence="12">
    <location>
        <begin position="160"/>
        <end position="180"/>
    </location>
</feature>
<evidence type="ECO:0000256" key="10">
    <source>
        <dbReference type="ARBA" id="ARBA00023136"/>
    </source>
</evidence>
<proteinExistence type="inferred from homology"/>
<dbReference type="KEGG" id="dde:Dde_2161"/>
<dbReference type="STRING" id="207559.Dde_2161"/>
<dbReference type="PANTHER" id="PTHR43221:SF1">
    <property type="entry name" value="PROTEASE HTPX"/>
    <property type="match status" value="1"/>
</dbReference>
<keyword evidence="8 12" id="KW-1133">Transmembrane helix</keyword>
<evidence type="ECO:0000313" key="14">
    <source>
        <dbReference type="EMBL" id="ABB38958.1"/>
    </source>
</evidence>
<comment type="similarity">
    <text evidence="11">Belongs to the peptidase M48 family.</text>
</comment>
<dbReference type="Gene3D" id="3.30.2010.10">
    <property type="entry name" value="Metalloproteases ('zincins'), catalytic domain"/>
    <property type="match status" value="1"/>
</dbReference>
<evidence type="ECO:0000256" key="4">
    <source>
        <dbReference type="ARBA" id="ARBA00022692"/>
    </source>
</evidence>
<evidence type="ECO:0000256" key="6">
    <source>
        <dbReference type="ARBA" id="ARBA00022801"/>
    </source>
</evidence>
<organism evidence="14 15">
    <name type="scientific">Oleidesulfovibrio alaskensis (strain ATCC BAA-1058 / DSM 17464 / G20)</name>
    <name type="common">Desulfovibrio alaskensis</name>
    <dbReference type="NCBI Taxonomy" id="207559"/>
    <lineage>
        <taxon>Bacteria</taxon>
        <taxon>Pseudomonadati</taxon>
        <taxon>Thermodesulfobacteriota</taxon>
        <taxon>Desulfovibrionia</taxon>
        <taxon>Desulfovibrionales</taxon>
        <taxon>Desulfovibrionaceae</taxon>
        <taxon>Oleidesulfovibrio</taxon>
    </lineage>
</organism>
<dbReference type="RefSeq" id="WP_011368056.1">
    <property type="nucleotide sequence ID" value="NC_007519.1"/>
</dbReference>
<dbReference type="EMBL" id="CP000112">
    <property type="protein sequence ID" value="ABB38958.1"/>
    <property type="molecule type" value="Genomic_DNA"/>
</dbReference>
<dbReference type="GO" id="GO:0004222">
    <property type="term" value="F:metalloendopeptidase activity"/>
    <property type="evidence" value="ECO:0007669"/>
    <property type="project" value="InterPro"/>
</dbReference>
<dbReference type="InterPro" id="IPR050083">
    <property type="entry name" value="HtpX_protease"/>
</dbReference>
<dbReference type="GO" id="GO:0005886">
    <property type="term" value="C:plasma membrane"/>
    <property type="evidence" value="ECO:0007669"/>
    <property type="project" value="UniProtKB-SubCell"/>
</dbReference>
<evidence type="ECO:0000256" key="12">
    <source>
        <dbReference type="SAM" id="Phobius"/>
    </source>
</evidence>
<dbReference type="GO" id="GO:0006508">
    <property type="term" value="P:proteolysis"/>
    <property type="evidence" value="ECO:0007669"/>
    <property type="project" value="UniProtKB-KW"/>
</dbReference>
<evidence type="ECO:0000256" key="2">
    <source>
        <dbReference type="ARBA" id="ARBA00022475"/>
    </source>
</evidence>
<keyword evidence="4 12" id="KW-0812">Transmembrane</keyword>
<keyword evidence="7 11" id="KW-0862">Zinc</keyword>
<dbReference type="eggNOG" id="COG0501">
    <property type="taxonomic scope" value="Bacteria"/>
</dbReference>
<keyword evidence="9 11" id="KW-0482">Metalloprotease</keyword>
<dbReference type="InterPro" id="IPR001915">
    <property type="entry name" value="Peptidase_M48"/>
</dbReference>
<dbReference type="AlphaFoldDB" id="Q30ZD8"/>